<dbReference type="Proteomes" id="UP000273611">
    <property type="component" value="Unassembled WGS sequence"/>
</dbReference>
<keyword evidence="1" id="KW-0812">Transmembrane</keyword>
<gene>
    <name evidence="2" type="ORF">EEQ99_28880</name>
</gene>
<keyword evidence="1" id="KW-0472">Membrane</keyword>
<name>A0A3S0SNN7_9HYPH</name>
<reference evidence="2 3" key="1">
    <citation type="journal article" date="2015" name="Int. J. Syst. Evol. Microbiol.">
        <title>Rhizobium anhuiense sp. nov., isolated from effective nodules of Vicia faba and Pisum sativum.</title>
        <authorList>
            <person name="Zhang Y.J."/>
            <person name="Zheng W.T."/>
            <person name="Everall I."/>
            <person name="Young J.P."/>
            <person name="Zhang X.X."/>
            <person name="Tian C.F."/>
            <person name="Sui X.H."/>
            <person name="Wang E.T."/>
            <person name="Chen W.X."/>
        </authorList>
    </citation>
    <scope>NUCLEOTIDE SEQUENCE [LARGE SCALE GENOMIC DNA]</scope>
    <source>
        <strain evidence="2 3">CCBAU 23252</strain>
    </source>
</reference>
<proteinExistence type="predicted"/>
<evidence type="ECO:0000313" key="2">
    <source>
        <dbReference type="EMBL" id="RUL97096.1"/>
    </source>
</evidence>
<protein>
    <submittedName>
        <fullName evidence="2">Uncharacterized protein</fullName>
    </submittedName>
</protein>
<dbReference type="AlphaFoldDB" id="A0A3S0SNN7"/>
<organism evidence="2 3">
    <name type="scientific">Rhizobium anhuiense</name>
    <dbReference type="NCBI Taxonomy" id="1184720"/>
    <lineage>
        <taxon>Bacteria</taxon>
        <taxon>Pseudomonadati</taxon>
        <taxon>Pseudomonadota</taxon>
        <taxon>Alphaproteobacteria</taxon>
        <taxon>Hyphomicrobiales</taxon>
        <taxon>Rhizobiaceae</taxon>
        <taxon>Rhizobium/Agrobacterium group</taxon>
        <taxon>Rhizobium</taxon>
    </lineage>
</organism>
<keyword evidence="1" id="KW-1133">Transmembrane helix</keyword>
<feature type="transmembrane region" description="Helical" evidence="1">
    <location>
        <begin position="12"/>
        <end position="31"/>
    </location>
</feature>
<evidence type="ECO:0000256" key="1">
    <source>
        <dbReference type="SAM" id="Phobius"/>
    </source>
</evidence>
<accession>A0A3S0SNN7</accession>
<evidence type="ECO:0000313" key="3">
    <source>
        <dbReference type="Proteomes" id="UP000273611"/>
    </source>
</evidence>
<comment type="caution">
    <text evidence="2">The sequence shown here is derived from an EMBL/GenBank/DDBJ whole genome shotgun (WGS) entry which is preliminary data.</text>
</comment>
<sequence>MTPTISEPPQTILSGSLIILGCLRNMLRDILRGRGSRTSKLMIDRESDGRQVDVSQRRTF</sequence>
<dbReference type="EMBL" id="RIBW01000018">
    <property type="protein sequence ID" value="RUL97096.1"/>
    <property type="molecule type" value="Genomic_DNA"/>
</dbReference>